<keyword evidence="1" id="KW-1133">Transmembrane helix</keyword>
<feature type="transmembrane region" description="Helical" evidence="1">
    <location>
        <begin position="57"/>
        <end position="77"/>
    </location>
</feature>
<dbReference type="WBParaSite" id="EEL_0000560101-mRNA-1">
    <property type="protein sequence ID" value="EEL_0000560101-mRNA-1"/>
    <property type="gene ID" value="EEL_0000560101"/>
</dbReference>
<sequence length="207" mass="23820">MKCLTIFNCRRSLRALNSSAHIVLLRLLLLPLLTLLLCSCSEPFLTSNKWWSPQDRAALLVIYSTLLSIAAIFLTLLSESIVCGQSQEDVMDGIYSRISTPRTFLSANDWRHILMYANFHRYLLSFANFKFIDGTKAGDCILDETEGINSKSVEEFCRWTNGTVFLNDHYPEIWYYSAETFNYYTILLFVAVIPTVGLLYFKFNNCQ</sequence>
<accession>A0A0R3RUA7</accession>
<evidence type="ECO:0000256" key="1">
    <source>
        <dbReference type="SAM" id="Phobius"/>
    </source>
</evidence>
<keyword evidence="1" id="KW-0812">Transmembrane</keyword>
<proteinExistence type="predicted"/>
<evidence type="ECO:0000313" key="2">
    <source>
        <dbReference type="Proteomes" id="UP000050640"/>
    </source>
</evidence>
<feature type="transmembrane region" description="Helical" evidence="1">
    <location>
        <begin position="181"/>
        <end position="201"/>
    </location>
</feature>
<dbReference type="STRING" id="1147741.A0A0R3RUA7"/>
<evidence type="ECO:0000313" key="3">
    <source>
        <dbReference type="WBParaSite" id="EEL_0000560101-mRNA-1"/>
    </source>
</evidence>
<reference evidence="3" key="1">
    <citation type="submission" date="2017-02" db="UniProtKB">
        <authorList>
            <consortium name="WormBaseParasite"/>
        </authorList>
    </citation>
    <scope>IDENTIFICATION</scope>
</reference>
<protein>
    <submittedName>
        <fullName evidence="3">Transmembrane protein</fullName>
    </submittedName>
</protein>
<dbReference type="AlphaFoldDB" id="A0A0R3RUA7"/>
<name>A0A0R3RUA7_9BILA</name>
<keyword evidence="2" id="KW-1185">Reference proteome</keyword>
<dbReference type="Proteomes" id="UP000050640">
    <property type="component" value="Unplaced"/>
</dbReference>
<keyword evidence="1" id="KW-0472">Membrane</keyword>
<organism evidence="2 3">
    <name type="scientific">Elaeophora elaphi</name>
    <dbReference type="NCBI Taxonomy" id="1147741"/>
    <lineage>
        <taxon>Eukaryota</taxon>
        <taxon>Metazoa</taxon>
        <taxon>Ecdysozoa</taxon>
        <taxon>Nematoda</taxon>
        <taxon>Chromadorea</taxon>
        <taxon>Rhabditida</taxon>
        <taxon>Spirurina</taxon>
        <taxon>Spiruromorpha</taxon>
        <taxon>Filarioidea</taxon>
        <taxon>Onchocercidae</taxon>
        <taxon>Elaeophora</taxon>
    </lineage>
</organism>